<evidence type="ECO:0000256" key="1">
    <source>
        <dbReference type="SAM" id="MobiDB-lite"/>
    </source>
</evidence>
<evidence type="ECO:0000313" key="2">
    <source>
        <dbReference type="EMBL" id="GCC43318.1"/>
    </source>
</evidence>
<feature type="region of interest" description="Disordered" evidence="1">
    <location>
        <begin position="18"/>
        <end position="94"/>
    </location>
</feature>
<proteinExistence type="predicted"/>
<gene>
    <name evidence="2" type="ORF">chiPu_0027629</name>
</gene>
<evidence type="ECO:0000313" key="3">
    <source>
        <dbReference type="Proteomes" id="UP000287033"/>
    </source>
</evidence>
<dbReference type="Proteomes" id="UP000287033">
    <property type="component" value="Unassembled WGS sequence"/>
</dbReference>
<reference evidence="2 3" key="1">
    <citation type="journal article" date="2018" name="Nat. Ecol. Evol.">
        <title>Shark genomes provide insights into elasmobranch evolution and the origin of vertebrates.</title>
        <authorList>
            <person name="Hara Y"/>
            <person name="Yamaguchi K"/>
            <person name="Onimaru K"/>
            <person name="Kadota M"/>
            <person name="Koyanagi M"/>
            <person name="Keeley SD"/>
            <person name="Tatsumi K"/>
            <person name="Tanaka K"/>
            <person name="Motone F"/>
            <person name="Kageyama Y"/>
            <person name="Nozu R"/>
            <person name="Adachi N"/>
            <person name="Nishimura O"/>
            <person name="Nakagawa R"/>
            <person name="Tanegashima C"/>
            <person name="Kiyatake I"/>
            <person name="Matsumoto R"/>
            <person name="Murakumo K"/>
            <person name="Nishida K"/>
            <person name="Terakita A"/>
            <person name="Kuratani S"/>
            <person name="Sato K"/>
            <person name="Hyodo S Kuraku.S."/>
        </authorList>
    </citation>
    <scope>NUCLEOTIDE SEQUENCE [LARGE SCALE GENOMIC DNA]</scope>
</reference>
<dbReference type="EMBL" id="BEZZ01109138">
    <property type="protein sequence ID" value="GCC43318.1"/>
    <property type="molecule type" value="Genomic_DNA"/>
</dbReference>
<comment type="caution">
    <text evidence="2">The sequence shown here is derived from an EMBL/GenBank/DDBJ whole genome shotgun (WGS) entry which is preliminary data.</text>
</comment>
<organism evidence="2 3">
    <name type="scientific">Chiloscyllium punctatum</name>
    <name type="common">Brownbanded bambooshark</name>
    <name type="synonym">Hemiscyllium punctatum</name>
    <dbReference type="NCBI Taxonomy" id="137246"/>
    <lineage>
        <taxon>Eukaryota</taxon>
        <taxon>Metazoa</taxon>
        <taxon>Chordata</taxon>
        <taxon>Craniata</taxon>
        <taxon>Vertebrata</taxon>
        <taxon>Chondrichthyes</taxon>
        <taxon>Elasmobranchii</taxon>
        <taxon>Galeomorphii</taxon>
        <taxon>Galeoidea</taxon>
        <taxon>Orectolobiformes</taxon>
        <taxon>Hemiscylliidae</taxon>
        <taxon>Chiloscyllium</taxon>
    </lineage>
</organism>
<sequence length="94" mass="9788">MRRPEPDARQRWAWPGLAWPSVRGRTPPLPSSRRRGRGAAAVTPGLPSGSLGEYVAERGSPGGEPRPGPGRRGLYPPTPSLSQPGIKSGAGGQG</sequence>
<accession>A0A401TL11</accession>
<dbReference type="AlphaFoldDB" id="A0A401TL11"/>
<protein>
    <submittedName>
        <fullName evidence="2">Uncharacterized protein</fullName>
    </submittedName>
</protein>
<keyword evidence="3" id="KW-1185">Reference proteome</keyword>
<name>A0A401TL11_CHIPU</name>